<feature type="transmembrane region" description="Helical" evidence="1">
    <location>
        <begin position="100"/>
        <end position="120"/>
    </location>
</feature>
<evidence type="ECO:0000313" key="3">
    <source>
        <dbReference type="Proteomes" id="UP000011688"/>
    </source>
</evidence>
<dbReference type="Proteomes" id="UP000011688">
    <property type="component" value="Unassembled WGS sequence"/>
</dbReference>
<sequence length="439" mass="46684">MLDVLEEEGVEYVLTEEHGTREYDSIVSFPLPTNAVEPVLDSLQNVGIENDSYTVVTDAETVISRDFDELQQEHTTESVQDEEISRQELLTRAEELTPTYSVFFAMTLISSIVATVGLLLDSPAVVVGSMVIAPLIGPALSASIGTVVNDRDLFFKGLRYQFSGVLGGIVIAAIVAWLFQSMFLVPPGAELTEIDEVAERIAPELLLLPVALGAGIAGILSLATGFSVAIVGVMIAAALVPPMAAAGIALAWGMPAAALGSTVLVLVNLLGVNFAGLATLWYIGYRPDSGFGISIAQRRVFKQAAIFLAVILVLSLFLTGVTYSSYQMSAFEETATQESEAVLSEYDDAYLLEVDVQVREEGLPVDSSLDATQQIDAVVVEVGGPPGTYDAELIDTIDERINEQTTGDTAVQVRFVATGGNDAYLEGDEADVNNADADT</sequence>
<name>L9X0S3_9EURY</name>
<dbReference type="NCBIfam" id="TIGR00341">
    <property type="entry name" value="TIGR00341 family protein"/>
    <property type="match status" value="1"/>
</dbReference>
<dbReference type="PANTHER" id="PTHR20992">
    <property type="entry name" value="AT15442P-RELATED"/>
    <property type="match status" value="1"/>
</dbReference>
<comment type="caution">
    <text evidence="2">The sequence shown here is derived from an EMBL/GenBank/DDBJ whole genome shotgun (WGS) entry which is preliminary data.</text>
</comment>
<dbReference type="EMBL" id="AOIB01000031">
    <property type="protein sequence ID" value="ELY55359.1"/>
    <property type="molecule type" value="Genomic_DNA"/>
</dbReference>
<feature type="transmembrane region" description="Helical" evidence="1">
    <location>
        <begin position="258"/>
        <end position="283"/>
    </location>
</feature>
<dbReference type="PATRIC" id="fig|1227497.3.peg.3370"/>
<keyword evidence="1" id="KW-1133">Transmembrane helix</keyword>
<keyword evidence="3" id="KW-1185">Reference proteome</keyword>
<dbReference type="eggNOG" id="arCOG02264">
    <property type="taxonomic scope" value="Archaea"/>
</dbReference>
<evidence type="ECO:0000256" key="1">
    <source>
        <dbReference type="SAM" id="Phobius"/>
    </source>
</evidence>
<feature type="transmembrane region" description="Helical" evidence="1">
    <location>
        <begin position="205"/>
        <end position="223"/>
    </location>
</feature>
<keyword evidence="1" id="KW-0472">Membrane</keyword>
<dbReference type="PANTHER" id="PTHR20992:SF9">
    <property type="entry name" value="AT15442P-RELATED"/>
    <property type="match status" value="1"/>
</dbReference>
<dbReference type="Pfam" id="PF04087">
    <property type="entry name" value="DUF389"/>
    <property type="match status" value="1"/>
</dbReference>
<dbReference type="InterPro" id="IPR005240">
    <property type="entry name" value="DUF389"/>
</dbReference>
<evidence type="ECO:0008006" key="4">
    <source>
        <dbReference type="Google" id="ProtNLM"/>
    </source>
</evidence>
<evidence type="ECO:0000313" key="2">
    <source>
        <dbReference type="EMBL" id="ELY55359.1"/>
    </source>
</evidence>
<organism evidence="2 3">
    <name type="scientific">Natronococcus amylolyticus DSM 10524</name>
    <dbReference type="NCBI Taxonomy" id="1227497"/>
    <lineage>
        <taxon>Archaea</taxon>
        <taxon>Methanobacteriati</taxon>
        <taxon>Methanobacteriota</taxon>
        <taxon>Stenosarchaea group</taxon>
        <taxon>Halobacteria</taxon>
        <taxon>Halobacteriales</taxon>
        <taxon>Natrialbaceae</taxon>
        <taxon>Natronococcus</taxon>
    </lineage>
</organism>
<accession>L9X0S3</accession>
<proteinExistence type="predicted"/>
<protein>
    <recommendedName>
        <fullName evidence="4">TIGR00341 family protein</fullName>
    </recommendedName>
</protein>
<feature type="transmembrane region" description="Helical" evidence="1">
    <location>
        <begin position="126"/>
        <end position="148"/>
    </location>
</feature>
<reference evidence="2 3" key="1">
    <citation type="journal article" date="2014" name="PLoS Genet.">
        <title>Phylogenetically driven sequencing of extremely halophilic archaea reveals strategies for static and dynamic osmo-response.</title>
        <authorList>
            <person name="Becker E.A."/>
            <person name="Seitzer P.M."/>
            <person name="Tritt A."/>
            <person name="Larsen D."/>
            <person name="Krusor M."/>
            <person name="Yao A.I."/>
            <person name="Wu D."/>
            <person name="Madern D."/>
            <person name="Eisen J.A."/>
            <person name="Darling A.E."/>
            <person name="Facciotti M.T."/>
        </authorList>
    </citation>
    <scope>NUCLEOTIDE SEQUENCE [LARGE SCALE GENOMIC DNA]</scope>
    <source>
        <strain evidence="2 3">DSM 10524</strain>
    </source>
</reference>
<feature type="transmembrane region" description="Helical" evidence="1">
    <location>
        <begin position="160"/>
        <end position="185"/>
    </location>
</feature>
<dbReference type="AlphaFoldDB" id="L9X0S3"/>
<feature type="transmembrane region" description="Helical" evidence="1">
    <location>
        <begin position="230"/>
        <end position="252"/>
    </location>
</feature>
<feature type="transmembrane region" description="Helical" evidence="1">
    <location>
        <begin position="304"/>
        <end position="326"/>
    </location>
</feature>
<keyword evidence="1" id="KW-0812">Transmembrane</keyword>
<gene>
    <name evidence="2" type="ORF">C491_16627</name>
</gene>